<dbReference type="Pfam" id="PF08808">
    <property type="entry name" value="RES"/>
    <property type="match status" value="1"/>
</dbReference>
<dbReference type="EMBL" id="CP028137">
    <property type="protein sequence ID" value="AZZ51695.1"/>
    <property type="molecule type" value="Genomic_DNA"/>
</dbReference>
<sequence length="209" mass="22719">MKVPLTPPTTFVTDPSHLREYSGPLWRLYRSAGAHVGAWDALRHHGPVPGMRFDPHPPPPGHHPTVGVLSAAADAVTAIGETYQRRRVVDRVQNAPRLVGWRPSRPLTLLDLTGEWPVRNGAAASIQMGPKRATQAWARAIEERLSSIDGLWHLSAITGNPIATLFSRVEREPAFPPRPSFHTALSDATADAVVLVAARRLGFAVLGDP</sequence>
<evidence type="ECO:0000259" key="1">
    <source>
        <dbReference type="Pfam" id="PF08808"/>
    </source>
</evidence>
<evidence type="ECO:0000313" key="3">
    <source>
        <dbReference type="Proteomes" id="UP000285317"/>
    </source>
</evidence>
<dbReference type="KEGG" id="rfs:C1I64_06285"/>
<accession>A0A3T0SZH3</accession>
<proteinExistence type="predicted"/>
<dbReference type="AlphaFoldDB" id="A0A3T0SZH3"/>
<dbReference type="Proteomes" id="UP000285317">
    <property type="component" value="Chromosome"/>
</dbReference>
<dbReference type="InterPro" id="IPR014914">
    <property type="entry name" value="RES_dom"/>
</dbReference>
<protein>
    <submittedName>
        <fullName evidence="2">RES domain-containing protein</fullName>
    </submittedName>
</protein>
<organism evidence="2 3">
    <name type="scientific">Rathayibacter festucae DSM 15932</name>
    <dbReference type="NCBI Taxonomy" id="1328866"/>
    <lineage>
        <taxon>Bacteria</taxon>
        <taxon>Bacillati</taxon>
        <taxon>Actinomycetota</taxon>
        <taxon>Actinomycetes</taxon>
        <taxon>Micrococcales</taxon>
        <taxon>Microbacteriaceae</taxon>
        <taxon>Rathayibacter</taxon>
    </lineage>
</organism>
<reference evidence="2 3" key="1">
    <citation type="submission" date="2018-03" db="EMBL/GenBank/DDBJ databases">
        <title>Bacteriophage NCPPB3778 and a type I-E CRISPR drive the evolution of the US Biological Select Agent, Rathayibacter toxicus.</title>
        <authorList>
            <person name="Davis E.W.II."/>
            <person name="Tabima J.F."/>
            <person name="Weisberg A.J."/>
            <person name="Dantas Lopes L."/>
            <person name="Wiseman M.S."/>
            <person name="Wiseman M.S."/>
            <person name="Pupko T."/>
            <person name="Belcher M.S."/>
            <person name="Sechler A.J."/>
            <person name="Tancos M.A."/>
            <person name="Schroeder B.K."/>
            <person name="Murray T.D."/>
            <person name="Luster D.G."/>
            <person name="Schneider W.L."/>
            <person name="Rogers E."/>
            <person name="Andreote F.D."/>
            <person name="Grunwald N.J."/>
            <person name="Putnam M.L."/>
            <person name="Chang J.H."/>
        </authorList>
    </citation>
    <scope>NUCLEOTIDE SEQUENCE [LARGE SCALE GENOMIC DNA]</scope>
    <source>
        <strain evidence="2 3">DSM 15932</strain>
    </source>
</reference>
<gene>
    <name evidence="2" type="ORF">C1I64_06285</name>
</gene>
<dbReference type="RefSeq" id="WP_127886591.1">
    <property type="nucleotide sequence ID" value="NZ_CP028137.1"/>
</dbReference>
<evidence type="ECO:0000313" key="2">
    <source>
        <dbReference type="EMBL" id="AZZ51695.1"/>
    </source>
</evidence>
<feature type="domain" description="RES" evidence="1">
    <location>
        <begin position="26"/>
        <end position="157"/>
    </location>
</feature>
<name>A0A3T0SZH3_9MICO</name>